<dbReference type="Gene3D" id="1.10.287.110">
    <property type="entry name" value="DnaJ domain"/>
    <property type="match status" value="1"/>
</dbReference>
<dbReference type="AlphaFoldDB" id="A0A484MER0"/>
<dbReference type="InterPro" id="IPR050817">
    <property type="entry name" value="DjlA_DnaK_co-chaperone"/>
</dbReference>
<proteinExistence type="predicted"/>
<dbReference type="InterPro" id="IPR036869">
    <property type="entry name" value="J_dom_sf"/>
</dbReference>
<reference evidence="3 4" key="1">
    <citation type="submission" date="2018-04" db="EMBL/GenBank/DDBJ databases">
        <authorList>
            <person name="Vogel A."/>
        </authorList>
    </citation>
    <scope>NUCLEOTIDE SEQUENCE [LARGE SCALE GENOMIC DNA]</scope>
</reference>
<gene>
    <name evidence="3" type="ORF">CCAM_LOCUS29046</name>
</gene>
<dbReference type="InterPro" id="IPR001623">
    <property type="entry name" value="DnaJ_domain"/>
</dbReference>
<evidence type="ECO:0000259" key="2">
    <source>
        <dbReference type="PROSITE" id="PS50076"/>
    </source>
</evidence>
<dbReference type="CDD" id="cd06257">
    <property type="entry name" value="DnaJ"/>
    <property type="match status" value="1"/>
</dbReference>
<dbReference type="SUPFAM" id="SSF46565">
    <property type="entry name" value="Chaperone J-domain"/>
    <property type="match status" value="1"/>
</dbReference>
<dbReference type="Pfam" id="PF00226">
    <property type="entry name" value="DnaJ"/>
    <property type="match status" value="1"/>
</dbReference>
<organism evidence="3 4">
    <name type="scientific">Cuscuta campestris</name>
    <dbReference type="NCBI Taxonomy" id="132261"/>
    <lineage>
        <taxon>Eukaryota</taxon>
        <taxon>Viridiplantae</taxon>
        <taxon>Streptophyta</taxon>
        <taxon>Embryophyta</taxon>
        <taxon>Tracheophyta</taxon>
        <taxon>Spermatophyta</taxon>
        <taxon>Magnoliopsida</taxon>
        <taxon>eudicotyledons</taxon>
        <taxon>Gunneridae</taxon>
        <taxon>Pentapetalae</taxon>
        <taxon>asterids</taxon>
        <taxon>lamiids</taxon>
        <taxon>Solanales</taxon>
        <taxon>Convolvulaceae</taxon>
        <taxon>Cuscuteae</taxon>
        <taxon>Cuscuta</taxon>
        <taxon>Cuscuta subgen. Grammica</taxon>
        <taxon>Cuscuta sect. Cleistogrammica</taxon>
    </lineage>
</organism>
<feature type="compositionally biased region" description="Low complexity" evidence="1">
    <location>
        <begin position="13"/>
        <end position="38"/>
    </location>
</feature>
<sequence length="139" mass="15281">MAAAVGAMGAYGSGLRSKSSRGSRVSCVGSSSSSSSASDPYNTLKIRHGASESEVKKAFRRLALRYHPDVCRGSNCGTQFHQINEAYGIVMSQLKEKTNVPQEEYYDEGVDESDRWGEWIGWEAAWMPDYSARINEACI</sequence>
<feature type="domain" description="J" evidence="2">
    <location>
        <begin position="39"/>
        <end position="110"/>
    </location>
</feature>
<dbReference type="EMBL" id="OOIL02003368">
    <property type="protein sequence ID" value="VFQ87270.1"/>
    <property type="molecule type" value="Genomic_DNA"/>
</dbReference>
<dbReference type="PROSITE" id="PS50076">
    <property type="entry name" value="DNAJ_2"/>
    <property type="match status" value="1"/>
</dbReference>
<accession>A0A484MER0</accession>
<evidence type="ECO:0000256" key="1">
    <source>
        <dbReference type="SAM" id="MobiDB-lite"/>
    </source>
</evidence>
<protein>
    <recommendedName>
        <fullName evidence="2">J domain-containing protein</fullName>
    </recommendedName>
</protein>
<evidence type="ECO:0000313" key="3">
    <source>
        <dbReference type="EMBL" id="VFQ87270.1"/>
    </source>
</evidence>
<dbReference type="PANTHER" id="PTHR24074">
    <property type="entry name" value="CO-CHAPERONE PROTEIN DJLA"/>
    <property type="match status" value="1"/>
</dbReference>
<feature type="region of interest" description="Disordered" evidence="1">
    <location>
        <begin position="13"/>
        <end position="42"/>
    </location>
</feature>
<evidence type="ECO:0000313" key="4">
    <source>
        <dbReference type="Proteomes" id="UP000595140"/>
    </source>
</evidence>
<dbReference type="PRINTS" id="PR00625">
    <property type="entry name" value="JDOMAIN"/>
</dbReference>
<name>A0A484MER0_9ASTE</name>
<keyword evidence="4" id="KW-1185">Reference proteome</keyword>
<dbReference type="SMART" id="SM00271">
    <property type="entry name" value="DnaJ"/>
    <property type="match status" value="1"/>
</dbReference>
<dbReference type="OrthoDB" id="552049at2759"/>
<dbReference type="Proteomes" id="UP000595140">
    <property type="component" value="Unassembled WGS sequence"/>
</dbReference>